<keyword evidence="8" id="KW-0808">Transferase</keyword>
<dbReference type="InterPro" id="IPR015421">
    <property type="entry name" value="PyrdxlP-dep_Trfase_major"/>
</dbReference>
<dbReference type="GO" id="GO:0008483">
    <property type="term" value="F:transaminase activity"/>
    <property type="evidence" value="ECO:0007669"/>
    <property type="project" value="UniProtKB-KW"/>
</dbReference>
<dbReference type="InterPro" id="IPR036633">
    <property type="entry name" value="Prn/Lys/Arg_de-COase_C_sf"/>
</dbReference>
<dbReference type="InterPro" id="IPR015424">
    <property type="entry name" value="PyrdxlP-dep_Trfase"/>
</dbReference>
<dbReference type="RefSeq" id="WP_004073444.1">
    <property type="nucleotide sequence ID" value="NZ_VIRB01000097.1"/>
</dbReference>
<dbReference type="InterPro" id="IPR008286">
    <property type="entry name" value="Prn/Lys/Arg_de-COase_C"/>
</dbReference>
<evidence type="ECO:0000313" key="9">
    <source>
        <dbReference type="Proteomes" id="UP000474104"/>
    </source>
</evidence>
<accession>A0A9X5CC67</accession>
<dbReference type="Gene3D" id="3.40.640.10">
    <property type="entry name" value="Type I PLP-dependent aspartate aminotransferase-like (Major domain)"/>
    <property type="match status" value="1"/>
</dbReference>
<keyword evidence="8" id="KW-0032">Aminotransferase</keyword>
<dbReference type="InterPro" id="IPR000310">
    <property type="entry name" value="Orn/Lys/Arg_deCO2ase_major_dom"/>
</dbReference>
<keyword evidence="5" id="KW-0456">Lyase</keyword>
<sequence length="515" mass="58117">MENLYEKLSSYAESDYYGFHMPGHKRNRNVTGVSLPYRIDITEIEGFDDLHHAKGFLKQAQERAAEVFQGEETCFLINGSTVGILSAVLGCTQRGDKILMARNCHKSVYHAVYMNELEAEYLYPVFDRELNGEVRPEDVQRILEEERIIAEKGKRTNSEKEKIRAVVITSPTYDGVVSDVARIAEIVHAYGIPLIVDEAHGAHFGFHPYFPENSNVKGADVVIHSIHKTLPALTQTALIHMNGIFADREKIKKYLHILQTSSPSYILMAGIDACVGWLGSEKKDAVFDDYVRLLKETRNQLKKLRHLQMIETVNFDFSKIVISVKGTRYSGRELYKLLLEKYHLQMEMAAGTYVLAMTSVGDIREGFQRLVQALHEIDGNLEKENETILSVIDKKLKEENPRPLSEGELTLDSENGRIGLTAAGLPRLERVFSSSKAEQAGKQNPESVCALPWSCCCGKISMEYAYIYPPGIPLIVPGERISEEVIARIEEYSRMGFDIEGLNKSGYITIMDLEQ</sequence>
<evidence type="ECO:0000256" key="4">
    <source>
        <dbReference type="ARBA" id="ARBA00022898"/>
    </source>
</evidence>
<keyword evidence="3" id="KW-0210">Decarboxylase</keyword>
<keyword evidence="4" id="KW-0663">Pyridoxal phosphate</keyword>
<dbReference type="Pfam" id="PF01276">
    <property type="entry name" value="OKR_DC_1"/>
    <property type="match status" value="1"/>
</dbReference>
<dbReference type="InterPro" id="IPR052357">
    <property type="entry name" value="Orn_Lys_Arg_decarboxylase-I"/>
</dbReference>
<dbReference type="Pfam" id="PF03711">
    <property type="entry name" value="OKR_DC_1_C"/>
    <property type="match status" value="1"/>
</dbReference>
<evidence type="ECO:0000313" key="8">
    <source>
        <dbReference type="EMBL" id="NDO70077.1"/>
    </source>
</evidence>
<evidence type="ECO:0000256" key="5">
    <source>
        <dbReference type="ARBA" id="ARBA00023239"/>
    </source>
</evidence>
<dbReference type="GO" id="GO:0016831">
    <property type="term" value="F:carboxy-lyase activity"/>
    <property type="evidence" value="ECO:0007669"/>
    <property type="project" value="UniProtKB-KW"/>
</dbReference>
<comment type="similarity">
    <text evidence="2">Belongs to the Orn/Lys/Arg decarboxylase class-I family.</text>
</comment>
<comment type="cofactor">
    <cofactor evidence="1">
        <name>pyridoxal 5'-phosphate</name>
        <dbReference type="ChEBI" id="CHEBI:597326"/>
    </cofactor>
</comment>
<dbReference type="Proteomes" id="UP000474104">
    <property type="component" value="Unassembled WGS sequence"/>
</dbReference>
<comment type="caution">
    <text evidence="8">The sequence shown here is derived from an EMBL/GenBank/DDBJ whole genome shotgun (WGS) entry which is preliminary data.</text>
</comment>
<dbReference type="OrthoDB" id="9815233at2"/>
<dbReference type="SUPFAM" id="SSF53383">
    <property type="entry name" value="PLP-dependent transferases"/>
    <property type="match status" value="1"/>
</dbReference>
<dbReference type="PANTHER" id="PTHR43277">
    <property type="entry name" value="ARGININE DECARBOXYLASE"/>
    <property type="match status" value="1"/>
</dbReference>
<dbReference type="PANTHER" id="PTHR43277:SF3">
    <property type="entry name" value="DECARBOXYLASE, PUTATIVE-RELATED"/>
    <property type="match status" value="1"/>
</dbReference>
<protein>
    <submittedName>
        <fullName evidence="8">Aminotransferase class V-fold PLP-dependent enzyme</fullName>
    </submittedName>
</protein>
<dbReference type="AlphaFoldDB" id="A0A9X5CC67"/>
<dbReference type="EMBL" id="VIRB01000097">
    <property type="protein sequence ID" value="NDO70077.1"/>
    <property type="molecule type" value="Genomic_DNA"/>
</dbReference>
<evidence type="ECO:0000256" key="2">
    <source>
        <dbReference type="ARBA" id="ARBA00010671"/>
    </source>
</evidence>
<evidence type="ECO:0000256" key="1">
    <source>
        <dbReference type="ARBA" id="ARBA00001933"/>
    </source>
</evidence>
<evidence type="ECO:0000256" key="3">
    <source>
        <dbReference type="ARBA" id="ARBA00022793"/>
    </source>
</evidence>
<evidence type="ECO:0000259" key="7">
    <source>
        <dbReference type="Pfam" id="PF03711"/>
    </source>
</evidence>
<gene>
    <name evidence="8" type="ORF">FMM80_15990</name>
</gene>
<feature type="domain" description="Orn/Lys/Arg decarboxylases family 1 pyridoxal-P attachment site" evidence="6">
    <location>
        <begin position="4"/>
        <end position="314"/>
    </location>
</feature>
<name>A0A9X5CC67_9FIRM</name>
<feature type="domain" description="Orn/Lys/Arg decarboxylase C-terminal" evidence="7">
    <location>
        <begin position="452"/>
        <end position="484"/>
    </location>
</feature>
<reference evidence="8 9" key="1">
    <citation type="submission" date="2019-07" db="EMBL/GenBank/DDBJ databases">
        <title>Draft genome sequences of 15 bacterial species constituting the stable defined intestinal microbiota of the GM15 gnotobiotic mouse model.</title>
        <authorList>
            <person name="Elie C."/>
            <person name="Mathieu A."/>
            <person name="Saliou A."/>
            <person name="Darnaud M."/>
            <person name="Leulier F."/>
            <person name="Tamellini A."/>
        </authorList>
    </citation>
    <scope>NUCLEOTIDE SEQUENCE [LARGE SCALE GENOMIC DNA]</scope>
    <source>
        <strain evidence="9">ASF 502</strain>
    </source>
</reference>
<proteinExistence type="inferred from homology"/>
<organism evidence="8 9">
    <name type="scientific">Schaedlerella arabinosiphila</name>
    <dbReference type="NCBI Taxonomy" id="2044587"/>
    <lineage>
        <taxon>Bacteria</taxon>
        <taxon>Bacillati</taxon>
        <taxon>Bacillota</taxon>
        <taxon>Clostridia</taxon>
        <taxon>Lachnospirales</taxon>
        <taxon>Lachnospiraceae</taxon>
        <taxon>Schaedlerella</taxon>
    </lineage>
</organism>
<evidence type="ECO:0000259" key="6">
    <source>
        <dbReference type="Pfam" id="PF01276"/>
    </source>
</evidence>
<dbReference type="SUPFAM" id="SSF55904">
    <property type="entry name" value="Ornithine decarboxylase C-terminal domain"/>
    <property type="match status" value="1"/>
</dbReference>
<dbReference type="Gene3D" id="3.90.105.10">
    <property type="entry name" value="Molybdopterin biosynthesis moea protein, domain 2"/>
    <property type="match status" value="1"/>
</dbReference>